<accession>A0A507CYE6</accession>
<evidence type="ECO:0000313" key="2">
    <source>
        <dbReference type="EMBL" id="TPX44239.1"/>
    </source>
</evidence>
<gene>
    <name evidence="2" type="ORF">SeLEV6574_g04619</name>
    <name evidence="3" type="ORF">SeMB42_g02612</name>
</gene>
<dbReference type="AlphaFoldDB" id="A0A507CYE6"/>
<dbReference type="VEuPathDB" id="FungiDB:SeMB42_g02612"/>
<comment type="caution">
    <text evidence="2">The sequence shown here is derived from an EMBL/GenBank/DDBJ whole genome shotgun (WGS) entry which is preliminary data.</text>
</comment>
<sequence>MPASALINSQSAQVWRAYHDAYPAALDARIREISGRRHRDYRGLTLRDDDEWIWNTLPGIVKQRSPPHLNKDELSRVIKWKMTRGEWRIGLQSKAESNKEDVVKNATSRAYGLLANNANPSLDDIIQAVKLLSDNAKPEFRLDGVGPVTATAILATISNDVPYLSDELIREMSCSTAKYDIATVTRIIEKVYNLVSSLSQRGIRFNARMVEKALFSSDVAKRVATFNVDVPDADDGDIPEAENTNRGAEESDEDHDRKKKRGREKHDSSLRTKKAKK</sequence>
<reference evidence="4 5" key="1">
    <citation type="journal article" date="2019" name="Sci. Rep.">
        <title>Comparative genomics of chytrid fungi reveal insights into the obligate biotrophic and pathogenic lifestyle of Synchytrium endobioticum.</title>
        <authorList>
            <person name="van de Vossenberg B.T.L.H."/>
            <person name="Warris S."/>
            <person name="Nguyen H.D.T."/>
            <person name="van Gent-Pelzer M.P.E."/>
            <person name="Joly D.L."/>
            <person name="van de Geest H.C."/>
            <person name="Bonants P.J.M."/>
            <person name="Smith D.S."/>
            <person name="Levesque C.A."/>
            <person name="van der Lee T.A.J."/>
        </authorList>
    </citation>
    <scope>NUCLEOTIDE SEQUENCE [LARGE SCALE GENOMIC DNA]</scope>
    <source>
        <strain evidence="2 5">LEV6574</strain>
        <strain evidence="3 4">MB42</strain>
    </source>
</reference>
<name>A0A507CYE6_9FUNG</name>
<feature type="compositionally biased region" description="Acidic residues" evidence="1">
    <location>
        <begin position="231"/>
        <end position="240"/>
    </location>
</feature>
<dbReference type="PANTHER" id="PTHR21521">
    <property type="entry name" value="AMUN, ISOFORM A"/>
    <property type="match status" value="1"/>
</dbReference>
<dbReference type="EMBL" id="QEAN01000083">
    <property type="protein sequence ID" value="TPX49390.1"/>
    <property type="molecule type" value="Genomic_DNA"/>
</dbReference>
<dbReference type="EMBL" id="QEAM01000191">
    <property type="protein sequence ID" value="TPX44239.1"/>
    <property type="molecule type" value="Genomic_DNA"/>
</dbReference>
<evidence type="ECO:0000313" key="5">
    <source>
        <dbReference type="Proteomes" id="UP000320475"/>
    </source>
</evidence>
<dbReference type="OrthoDB" id="8249012at2759"/>
<dbReference type="Proteomes" id="UP000317494">
    <property type="component" value="Unassembled WGS sequence"/>
</dbReference>
<dbReference type="STRING" id="286115.A0A507CYE6"/>
<keyword evidence="4" id="KW-1185">Reference proteome</keyword>
<feature type="region of interest" description="Disordered" evidence="1">
    <location>
        <begin position="231"/>
        <end position="277"/>
    </location>
</feature>
<dbReference type="PANTHER" id="PTHR21521:SF0">
    <property type="entry name" value="AMUN, ISOFORM A"/>
    <property type="match status" value="1"/>
</dbReference>
<organism evidence="2 5">
    <name type="scientific">Synchytrium endobioticum</name>
    <dbReference type="NCBI Taxonomy" id="286115"/>
    <lineage>
        <taxon>Eukaryota</taxon>
        <taxon>Fungi</taxon>
        <taxon>Fungi incertae sedis</taxon>
        <taxon>Chytridiomycota</taxon>
        <taxon>Chytridiomycota incertae sedis</taxon>
        <taxon>Chytridiomycetes</taxon>
        <taxon>Synchytriales</taxon>
        <taxon>Synchytriaceae</taxon>
        <taxon>Synchytrium</taxon>
    </lineage>
</organism>
<evidence type="ECO:0000313" key="3">
    <source>
        <dbReference type="EMBL" id="TPX49390.1"/>
    </source>
</evidence>
<evidence type="ECO:0000256" key="1">
    <source>
        <dbReference type="SAM" id="MobiDB-lite"/>
    </source>
</evidence>
<dbReference type="Proteomes" id="UP000320475">
    <property type="component" value="Unassembled WGS sequence"/>
</dbReference>
<proteinExistence type="predicted"/>
<protein>
    <submittedName>
        <fullName evidence="2">Uncharacterized protein</fullName>
    </submittedName>
</protein>
<evidence type="ECO:0000313" key="4">
    <source>
        <dbReference type="Proteomes" id="UP000317494"/>
    </source>
</evidence>